<proteinExistence type="predicted"/>
<dbReference type="Proteomes" id="UP000824083">
    <property type="component" value="Unassembled WGS sequence"/>
</dbReference>
<reference evidence="1" key="1">
    <citation type="submission" date="2020-10" db="EMBL/GenBank/DDBJ databases">
        <authorList>
            <person name="Gilroy R."/>
        </authorList>
    </citation>
    <scope>NUCLEOTIDE SEQUENCE</scope>
    <source>
        <strain evidence="1">7463</strain>
    </source>
</reference>
<comment type="caution">
    <text evidence="1">The sequence shown here is derived from an EMBL/GenBank/DDBJ whole genome shotgun (WGS) entry which is preliminary data.</text>
</comment>
<evidence type="ECO:0000313" key="1">
    <source>
        <dbReference type="EMBL" id="HIU37400.1"/>
    </source>
</evidence>
<accession>A0A9D1IH34</accession>
<reference evidence="1" key="2">
    <citation type="journal article" date="2021" name="PeerJ">
        <title>Extensive microbial diversity within the chicken gut microbiome revealed by metagenomics and culture.</title>
        <authorList>
            <person name="Gilroy R."/>
            <person name="Ravi A."/>
            <person name="Getino M."/>
            <person name="Pursley I."/>
            <person name="Horton D.L."/>
            <person name="Alikhan N.F."/>
            <person name="Baker D."/>
            <person name="Gharbi K."/>
            <person name="Hall N."/>
            <person name="Watson M."/>
            <person name="Adriaenssens E.M."/>
            <person name="Foster-Nyarko E."/>
            <person name="Jarju S."/>
            <person name="Secka A."/>
            <person name="Antonio M."/>
            <person name="Oren A."/>
            <person name="Chaudhuri R.R."/>
            <person name="La Ragione R."/>
            <person name="Hildebrand F."/>
            <person name="Pallen M.J."/>
        </authorList>
    </citation>
    <scope>NUCLEOTIDE SEQUENCE</scope>
    <source>
        <strain evidence="1">7463</strain>
    </source>
</reference>
<evidence type="ECO:0000313" key="2">
    <source>
        <dbReference type="Proteomes" id="UP000824083"/>
    </source>
</evidence>
<dbReference type="EMBL" id="DVMY01000065">
    <property type="protein sequence ID" value="HIU37400.1"/>
    <property type="molecule type" value="Genomic_DNA"/>
</dbReference>
<dbReference type="InterPro" id="IPR021292">
    <property type="entry name" value="DUF2863"/>
</dbReference>
<dbReference type="Pfam" id="PF11062">
    <property type="entry name" value="DUF2863"/>
    <property type="match status" value="1"/>
</dbReference>
<protein>
    <submittedName>
        <fullName evidence="1">DUF2863 family protein</fullName>
    </submittedName>
</protein>
<sequence>MTDSKLFSKTVDELVRLIKKADAETDLDKKYPIYTKLQLASATAYKSLSDDFISAVIQKLESDGFEFGDLMRWTFFFECLSCNVVDDQYTHSLMVMPFMASSAYGLPFGEIPAEALKKIEQFLKGLFTPEYQVRLNKDMLSTDTFALRPYEMQSRIKQWLAKSKPGICRFVDSEETREEMTELVADIRLIAFIVSTPIKKLPLSTFVPAVSLKKREKNLVFGLKRIFMEHYPATHLEFLQHPSDEFREYLSAVDNPDNFNTSLMLPCIASMMEAGRLFRHFSLKEALAKLFQTDGYSVKDLQITIAPFYEQTTPGEAKMAEFRIGISLKGENSKVYQGLGWPVFFDDPADVLDSLEATLLFHKFEHEQVRFISNATFLLEDEDEEVRYPAFDGKLYEPFIREEVSYLTPTLYQLN</sequence>
<gene>
    <name evidence="1" type="ORF">IAC56_03895</name>
</gene>
<name>A0A9D1IH34_9BURK</name>
<organism evidence="1 2">
    <name type="scientific">Candidatus Aphodousia faecigallinarum</name>
    <dbReference type="NCBI Taxonomy" id="2840677"/>
    <lineage>
        <taxon>Bacteria</taxon>
        <taxon>Pseudomonadati</taxon>
        <taxon>Pseudomonadota</taxon>
        <taxon>Betaproteobacteria</taxon>
        <taxon>Burkholderiales</taxon>
        <taxon>Sutterellaceae</taxon>
        <taxon>Sutterellaceae incertae sedis</taxon>
        <taxon>Candidatus Aphodousia</taxon>
    </lineage>
</organism>
<dbReference type="AlphaFoldDB" id="A0A9D1IH34"/>